<comment type="caution">
    <text evidence="1">The sequence shown here is derived from an EMBL/GenBank/DDBJ whole genome shotgun (WGS) entry which is preliminary data.</text>
</comment>
<proteinExistence type="predicted"/>
<reference evidence="1" key="1">
    <citation type="journal article" date="2021" name="New Phytol.">
        <title>Evolutionary innovations through gain and loss of genes in the ectomycorrhizal Boletales.</title>
        <authorList>
            <person name="Wu G."/>
            <person name="Miyauchi S."/>
            <person name="Morin E."/>
            <person name="Kuo A."/>
            <person name="Drula E."/>
            <person name="Varga T."/>
            <person name="Kohler A."/>
            <person name="Feng B."/>
            <person name="Cao Y."/>
            <person name="Lipzen A."/>
            <person name="Daum C."/>
            <person name="Hundley H."/>
            <person name="Pangilinan J."/>
            <person name="Johnson J."/>
            <person name="Barry K."/>
            <person name="LaButti K."/>
            <person name="Ng V."/>
            <person name="Ahrendt S."/>
            <person name="Min B."/>
            <person name="Choi I.G."/>
            <person name="Park H."/>
            <person name="Plett J.M."/>
            <person name="Magnuson J."/>
            <person name="Spatafora J.W."/>
            <person name="Nagy L.G."/>
            <person name="Henrissat B."/>
            <person name="Grigoriev I.V."/>
            <person name="Yang Z.L."/>
            <person name="Xu J."/>
            <person name="Martin F.M."/>
        </authorList>
    </citation>
    <scope>NUCLEOTIDE SEQUENCE</scope>
    <source>
        <strain evidence="1">KUC20120723A-06</strain>
    </source>
</reference>
<evidence type="ECO:0000313" key="1">
    <source>
        <dbReference type="EMBL" id="KAH7928956.1"/>
    </source>
</evidence>
<sequence>MADGGGQAAESTPALTVKVTDLKATRLPKIGLVKRTGKFYVRVSVDDESKETTAHKGPSWDEVFFFDVNPSSVLELQLYARRRLGADDYIGGTKGRIGSLLLDSEEPTSLSRKLSVYDAQGILNELDVSLDFTISHVLAAKAETDRVTEAVERSTKAVTHMNKLFATPEMPADLSTFAGAVTAGAVWDLLISRLKLLIVIADGIAEVHPYAKMAWNVVSAAYKAHFCLPFVVQTVSDASK</sequence>
<gene>
    <name evidence="1" type="ORF">BV22DRAFT_1126168</name>
</gene>
<dbReference type="Proteomes" id="UP000790709">
    <property type="component" value="Unassembled WGS sequence"/>
</dbReference>
<name>A0ACB8BSM7_9AGAM</name>
<accession>A0ACB8BSM7</accession>
<organism evidence="1 2">
    <name type="scientific">Leucogyrophana mollusca</name>
    <dbReference type="NCBI Taxonomy" id="85980"/>
    <lineage>
        <taxon>Eukaryota</taxon>
        <taxon>Fungi</taxon>
        <taxon>Dikarya</taxon>
        <taxon>Basidiomycota</taxon>
        <taxon>Agaricomycotina</taxon>
        <taxon>Agaricomycetes</taxon>
        <taxon>Agaricomycetidae</taxon>
        <taxon>Boletales</taxon>
        <taxon>Boletales incertae sedis</taxon>
        <taxon>Leucogyrophana</taxon>
    </lineage>
</organism>
<evidence type="ECO:0000313" key="2">
    <source>
        <dbReference type="Proteomes" id="UP000790709"/>
    </source>
</evidence>
<dbReference type="EMBL" id="MU266347">
    <property type="protein sequence ID" value="KAH7928956.1"/>
    <property type="molecule type" value="Genomic_DNA"/>
</dbReference>
<protein>
    <submittedName>
        <fullName evidence="1">Uncharacterized protein</fullName>
    </submittedName>
</protein>
<keyword evidence="2" id="KW-1185">Reference proteome</keyword>